<evidence type="ECO:0000313" key="1">
    <source>
        <dbReference type="EMBL" id="KRY92694.1"/>
    </source>
</evidence>
<dbReference type="AlphaFoldDB" id="A0A0V1G300"/>
<dbReference type="Proteomes" id="UP000054995">
    <property type="component" value="Unassembled WGS sequence"/>
</dbReference>
<comment type="caution">
    <text evidence="1">The sequence shown here is derived from an EMBL/GenBank/DDBJ whole genome shotgun (WGS) entry which is preliminary data.</text>
</comment>
<keyword evidence="2" id="KW-1185">Reference proteome</keyword>
<reference evidence="1 2" key="1">
    <citation type="submission" date="2015-01" db="EMBL/GenBank/DDBJ databases">
        <title>Evolution of Trichinella species and genotypes.</title>
        <authorList>
            <person name="Korhonen P.K."/>
            <person name="Edoardo P."/>
            <person name="Giuseppe L.R."/>
            <person name="Gasser R.B."/>
        </authorList>
    </citation>
    <scope>NUCLEOTIDE SEQUENCE [LARGE SCALE GENOMIC DNA]</scope>
    <source>
        <strain evidence="1">ISS470</strain>
    </source>
</reference>
<protein>
    <submittedName>
        <fullName evidence="1">Uncharacterized protein</fullName>
    </submittedName>
</protein>
<proteinExistence type="predicted"/>
<dbReference type="EMBL" id="JYDT01000006">
    <property type="protein sequence ID" value="KRY92694.1"/>
    <property type="molecule type" value="Genomic_DNA"/>
</dbReference>
<accession>A0A0V1G300</accession>
<name>A0A0V1G300_TRIPS</name>
<evidence type="ECO:0000313" key="2">
    <source>
        <dbReference type="Proteomes" id="UP000054995"/>
    </source>
</evidence>
<organism evidence="1 2">
    <name type="scientific">Trichinella pseudospiralis</name>
    <name type="common">Parasitic roundworm</name>
    <dbReference type="NCBI Taxonomy" id="6337"/>
    <lineage>
        <taxon>Eukaryota</taxon>
        <taxon>Metazoa</taxon>
        <taxon>Ecdysozoa</taxon>
        <taxon>Nematoda</taxon>
        <taxon>Enoplea</taxon>
        <taxon>Dorylaimia</taxon>
        <taxon>Trichinellida</taxon>
        <taxon>Trichinellidae</taxon>
        <taxon>Trichinella</taxon>
    </lineage>
</organism>
<sequence length="83" mass="9622">MRYEIRLAKCRVMVCGSANCHGTSVCRAKPDSNAGICWFLWHEAGLEAPVKIYRNKLYISKEARELVEEFTDLMRLRGFILKK</sequence>
<gene>
    <name evidence="1" type="ORF">T4D_4872</name>
</gene>